<evidence type="ECO:0000256" key="8">
    <source>
        <dbReference type="SAM" id="MobiDB-lite"/>
    </source>
</evidence>
<dbReference type="EMBL" id="POTY01000113">
    <property type="protein sequence ID" value="PZG15999.1"/>
    <property type="molecule type" value="Genomic_DNA"/>
</dbReference>
<dbReference type="Pfam" id="PF00535">
    <property type="entry name" value="Glycos_transf_2"/>
    <property type="match status" value="1"/>
</dbReference>
<name>A0A2W2EGK1_9ACTN</name>
<evidence type="ECO:0000256" key="3">
    <source>
        <dbReference type="ARBA" id="ARBA00022676"/>
    </source>
</evidence>
<dbReference type="Proteomes" id="UP000248924">
    <property type="component" value="Unassembled WGS sequence"/>
</dbReference>
<evidence type="ECO:0000313" key="11">
    <source>
        <dbReference type="EMBL" id="PZG15999.1"/>
    </source>
</evidence>
<dbReference type="InterPro" id="IPR050256">
    <property type="entry name" value="Glycosyltransferase_2"/>
</dbReference>
<keyword evidence="4 11" id="KW-0808">Transferase</keyword>
<evidence type="ECO:0000256" key="7">
    <source>
        <dbReference type="ARBA" id="ARBA00023136"/>
    </source>
</evidence>
<dbReference type="SUPFAM" id="SSF53448">
    <property type="entry name" value="Nucleotide-diphospho-sugar transferases"/>
    <property type="match status" value="1"/>
</dbReference>
<gene>
    <name evidence="11" type="ORF">C1I95_18485</name>
</gene>
<keyword evidence="5 9" id="KW-0812">Transmembrane</keyword>
<dbReference type="InterPro" id="IPR001173">
    <property type="entry name" value="Glyco_trans_2-like"/>
</dbReference>
<protein>
    <submittedName>
        <fullName evidence="11">Glycosyltransferase</fullName>
    </submittedName>
</protein>
<proteinExistence type="inferred from homology"/>
<reference evidence="11 12" key="1">
    <citation type="submission" date="2018-01" db="EMBL/GenBank/DDBJ databases">
        <title>Draft genome sequence of Jishengella sp. NA12.</title>
        <authorList>
            <person name="Sahin N."/>
            <person name="Ay H."/>
            <person name="Saygin H."/>
        </authorList>
    </citation>
    <scope>NUCLEOTIDE SEQUENCE [LARGE SCALE GENOMIC DNA]</scope>
    <source>
        <strain evidence="11 12">NA12</strain>
    </source>
</reference>
<dbReference type="CDD" id="cd04187">
    <property type="entry name" value="DPM1_like_bac"/>
    <property type="match status" value="1"/>
</dbReference>
<dbReference type="GO" id="GO:0016757">
    <property type="term" value="F:glycosyltransferase activity"/>
    <property type="evidence" value="ECO:0007669"/>
    <property type="project" value="UniProtKB-KW"/>
</dbReference>
<organism evidence="11 12">
    <name type="scientific">Micromonospora craterilacus</name>
    <dbReference type="NCBI Taxonomy" id="1655439"/>
    <lineage>
        <taxon>Bacteria</taxon>
        <taxon>Bacillati</taxon>
        <taxon>Actinomycetota</taxon>
        <taxon>Actinomycetes</taxon>
        <taxon>Micromonosporales</taxon>
        <taxon>Micromonosporaceae</taxon>
        <taxon>Micromonospora</taxon>
    </lineage>
</organism>
<dbReference type="PANTHER" id="PTHR48090">
    <property type="entry name" value="UNDECAPRENYL-PHOSPHATE 4-DEOXY-4-FORMAMIDO-L-ARABINOSE TRANSFERASE-RELATED"/>
    <property type="match status" value="1"/>
</dbReference>
<evidence type="ECO:0000313" key="12">
    <source>
        <dbReference type="Proteomes" id="UP000248924"/>
    </source>
</evidence>
<keyword evidence="3" id="KW-0328">Glycosyltransferase</keyword>
<comment type="similarity">
    <text evidence="2">Belongs to the glycosyltransferase 2 family.</text>
</comment>
<dbReference type="InterPro" id="IPR029044">
    <property type="entry name" value="Nucleotide-diphossugar_trans"/>
</dbReference>
<comment type="caution">
    <text evidence="11">The sequence shown here is derived from an EMBL/GenBank/DDBJ whole genome shotgun (WGS) entry which is preliminary data.</text>
</comment>
<evidence type="ECO:0000259" key="10">
    <source>
        <dbReference type="Pfam" id="PF00535"/>
    </source>
</evidence>
<evidence type="ECO:0000256" key="1">
    <source>
        <dbReference type="ARBA" id="ARBA00004141"/>
    </source>
</evidence>
<accession>A0A2W2EGK1</accession>
<comment type="subcellular location">
    <subcellularLocation>
        <location evidence="1">Membrane</location>
        <topology evidence="1">Multi-pass membrane protein</topology>
    </subcellularLocation>
</comment>
<feature type="transmembrane region" description="Helical" evidence="9">
    <location>
        <begin position="236"/>
        <end position="256"/>
    </location>
</feature>
<dbReference type="OrthoDB" id="9811884at2"/>
<evidence type="ECO:0000256" key="9">
    <source>
        <dbReference type="SAM" id="Phobius"/>
    </source>
</evidence>
<feature type="transmembrane region" description="Helical" evidence="9">
    <location>
        <begin position="268"/>
        <end position="289"/>
    </location>
</feature>
<evidence type="ECO:0000256" key="2">
    <source>
        <dbReference type="ARBA" id="ARBA00006739"/>
    </source>
</evidence>
<keyword evidence="12" id="KW-1185">Reference proteome</keyword>
<dbReference type="RefSeq" id="WP_111215067.1">
    <property type="nucleotide sequence ID" value="NZ_POTY01000113.1"/>
</dbReference>
<evidence type="ECO:0000256" key="5">
    <source>
        <dbReference type="ARBA" id="ARBA00022692"/>
    </source>
</evidence>
<keyword evidence="7 9" id="KW-0472">Membrane</keyword>
<feature type="domain" description="Glycosyltransferase 2-like" evidence="10">
    <location>
        <begin position="12"/>
        <end position="175"/>
    </location>
</feature>
<dbReference type="AlphaFoldDB" id="A0A2W2EGK1"/>
<feature type="region of interest" description="Disordered" evidence="8">
    <location>
        <begin position="308"/>
        <end position="347"/>
    </location>
</feature>
<evidence type="ECO:0000256" key="6">
    <source>
        <dbReference type="ARBA" id="ARBA00022989"/>
    </source>
</evidence>
<dbReference type="PANTHER" id="PTHR48090:SF1">
    <property type="entry name" value="PROPHAGE BACTOPRENOL GLUCOSYL TRANSFERASE HOMOLOG"/>
    <property type="match status" value="1"/>
</dbReference>
<keyword evidence="6 9" id="KW-1133">Transmembrane helix</keyword>
<dbReference type="GO" id="GO:0005886">
    <property type="term" value="C:plasma membrane"/>
    <property type="evidence" value="ECO:0007669"/>
    <property type="project" value="TreeGrafter"/>
</dbReference>
<dbReference type="Gene3D" id="3.90.550.10">
    <property type="entry name" value="Spore Coat Polysaccharide Biosynthesis Protein SpsA, Chain A"/>
    <property type="match status" value="1"/>
</dbReference>
<sequence>MGTDLAGEITLSVVIPMYNEEAVISGLVARLRPVLDGLHTEYEVVAVDDGSRDATVALLTAQADEWPQLRIVRLRRNSGHQAALTAGLHRARGRWVVSLDADLQDPPEAIAEMLRLAQAGADVVYGVRADRSTDTVFKRQTARAYYRLMRRIVGAELPAQAGDFRLVSRDVVETLRQLPERTPVYRLLVPALGFPSAEVRYVREARLAGETKYPLPRMIALAWDSVANFTAAPLRLATWLGLGSFLACLALIAFGIVGHLRGVTIPGWTSLFVAVLLFGGVQLVCLGLLGEYVGRIYATVQNRPTFHVGSDTAEDQPATPELSNTADRPAAPEPEANAGRPVAAVRG</sequence>
<evidence type="ECO:0000256" key="4">
    <source>
        <dbReference type="ARBA" id="ARBA00022679"/>
    </source>
</evidence>